<proteinExistence type="predicted"/>
<dbReference type="InterPro" id="IPR036388">
    <property type="entry name" value="WH-like_DNA-bd_sf"/>
</dbReference>
<dbReference type="InterPro" id="IPR011008">
    <property type="entry name" value="Dimeric_a/b-barrel"/>
</dbReference>
<dbReference type="Proteomes" id="UP000765802">
    <property type="component" value="Unassembled WGS sequence"/>
</dbReference>
<dbReference type="EMBL" id="MBUA01000029">
    <property type="protein sequence ID" value="MBC6492682.1"/>
    <property type="molecule type" value="Genomic_DNA"/>
</dbReference>
<dbReference type="InterPro" id="IPR036390">
    <property type="entry name" value="WH_DNA-bd_sf"/>
</dbReference>
<comment type="caution">
    <text evidence="5">The sequence shown here is derived from an EMBL/GenBank/DDBJ whole genome shotgun (WGS) entry which is preliminary data.</text>
</comment>
<reference evidence="5 6" key="1">
    <citation type="submission" date="2016-07" db="EMBL/GenBank/DDBJ databases">
        <title>Genome analysis of Flavihumibacter stibioxidans YS-17.</title>
        <authorList>
            <person name="Shi K."/>
            <person name="Han Y."/>
            <person name="Wang G."/>
        </authorList>
    </citation>
    <scope>NUCLEOTIDE SEQUENCE [LARGE SCALE GENOMIC DNA]</scope>
    <source>
        <strain evidence="5 6">YS-17</strain>
    </source>
</reference>
<dbReference type="Pfam" id="PF13412">
    <property type="entry name" value="HTH_24"/>
    <property type="match status" value="1"/>
</dbReference>
<dbReference type="SUPFAM" id="SSF54909">
    <property type="entry name" value="Dimeric alpha+beta barrel"/>
    <property type="match status" value="1"/>
</dbReference>
<dbReference type="PANTHER" id="PTHR30154">
    <property type="entry name" value="LEUCINE-RESPONSIVE REGULATORY PROTEIN"/>
    <property type="match status" value="1"/>
</dbReference>
<gene>
    <name evidence="5" type="ORF">BC349_16620</name>
</gene>
<accession>A0ABR7MCI7</accession>
<keyword evidence="1" id="KW-0805">Transcription regulation</keyword>
<evidence type="ECO:0000256" key="2">
    <source>
        <dbReference type="ARBA" id="ARBA00023125"/>
    </source>
</evidence>
<dbReference type="PANTHER" id="PTHR30154:SF53">
    <property type="entry name" value="HTH-TYPE TRANSCRIPTIONAL REGULATOR LRPC"/>
    <property type="match status" value="1"/>
</dbReference>
<evidence type="ECO:0000313" key="5">
    <source>
        <dbReference type="EMBL" id="MBC6492682.1"/>
    </source>
</evidence>
<dbReference type="PRINTS" id="PR00033">
    <property type="entry name" value="HTHASNC"/>
</dbReference>
<evidence type="ECO:0000256" key="1">
    <source>
        <dbReference type="ARBA" id="ARBA00023015"/>
    </source>
</evidence>
<dbReference type="SUPFAM" id="SSF46785">
    <property type="entry name" value="Winged helix' DNA-binding domain"/>
    <property type="match status" value="1"/>
</dbReference>
<evidence type="ECO:0000256" key="3">
    <source>
        <dbReference type="ARBA" id="ARBA00023163"/>
    </source>
</evidence>
<keyword evidence="2" id="KW-0238">DNA-binding</keyword>
<dbReference type="RefSeq" id="WP_187258005.1">
    <property type="nucleotide sequence ID" value="NZ_JBHULF010000019.1"/>
</dbReference>
<protein>
    <submittedName>
        <fullName evidence="5">AsnC family transcriptional regulator</fullName>
    </submittedName>
</protein>
<dbReference type="InterPro" id="IPR019888">
    <property type="entry name" value="Tscrpt_reg_AsnC-like"/>
</dbReference>
<dbReference type="InterPro" id="IPR000485">
    <property type="entry name" value="AsnC-type_HTH_dom"/>
</dbReference>
<evidence type="ECO:0000259" key="4">
    <source>
        <dbReference type="PROSITE" id="PS50956"/>
    </source>
</evidence>
<sequence length="156" mass="17347">MEFNLDNIDLAILEKMQANARISNADLARELSMAPSAILERVKKLEQKDVIRRYTTAINPAAIQQKLLAFIFLRSSEGFTCCSDTAAQLAAIPEVQEVHHIAGEDCYLVKVRTTDASSLMSLMRSKMQKIPNIASTKTTIVLETVKEQPDLVIPKT</sequence>
<dbReference type="Gene3D" id="3.30.70.920">
    <property type="match status" value="1"/>
</dbReference>
<dbReference type="Pfam" id="PF01037">
    <property type="entry name" value="AsnC_trans_reg"/>
    <property type="match status" value="1"/>
</dbReference>
<keyword evidence="6" id="KW-1185">Reference proteome</keyword>
<dbReference type="Gene3D" id="1.10.10.10">
    <property type="entry name" value="Winged helix-like DNA-binding domain superfamily/Winged helix DNA-binding domain"/>
    <property type="match status" value="1"/>
</dbReference>
<dbReference type="PROSITE" id="PS50956">
    <property type="entry name" value="HTH_ASNC_2"/>
    <property type="match status" value="1"/>
</dbReference>
<evidence type="ECO:0000313" key="6">
    <source>
        <dbReference type="Proteomes" id="UP000765802"/>
    </source>
</evidence>
<dbReference type="SMART" id="SM00344">
    <property type="entry name" value="HTH_ASNC"/>
    <property type="match status" value="1"/>
</dbReference>
<organism evidence="5 6">
    <name type="scientific">Flavihumibacter stibioxidans</name>
    <dbReference type="NCBI Taxonomy" id="1834163"/>
    <lineage>
        <taxon>Bacteria</taxon>
        <taxon>Pseudomonadati</taxon>
        <taxon>Bacteroidota</taxon>
        <taxon>Chitinophagia</taxon>
        <taxon>Chitinophagales</taxon>
        <taxon>Chitinophagaceae</taxon>
        <taxon>Flavihumibacter</taxon>
    </lineage>
</organism>
<name>A0ABR7MCI7_9BACT</name>
<dbReference type="InterPro" id="IPR019887">
    <property type="entry name" value="Tscrpt_reg_AsnC/Lrp_C"/>
</dbReference>
<feature type="domain" description="HTH asnC-type" evidence="4">
    <location>
        <begin position="5"/>
        <end position="80"/>
    </location>
</feature>
<keyword evidence="3" id="KW-0804">Transcription</keyword>